<comment type="caution">
    <text evidence="1">The sequence shown here is derived from an EMBL/GenBank/DDBJ whole genome shotgun (WGS) entry which is preliminary data.</text>
</comment>
<evidence type="ECO:0000313" key="1">
    <source>
        <dbReference type="EMBL" id="KKL04408.1"/>
    </source>
</evidence>
<dbReference type="SUPFAM" id="SSF56784">
    <property type="entry name" value="HAD-like"/>
    <property type="match status" value="1"/>
</dbReference>
<organism evidence="1">
    <name type="scientific">marine sediment metagenome</name>
    <dbReference type="NCBI Taxonomy" id="412755"/>
    <lineage>
        <taxon>unclassified sequences</taxon>
        <taxon>metagenomes</taxon>
        <taxon>ecological metagenomes</taxon>
    </lineage>
</organism>
<accession>A0A0F9CX19</accession>
<proteinExistence type="predicted"/>
<evidence type="ECO:0008006" key="2">
    <source>
        <dbReference type="Google" id="ProtNLM"/>
    </source>
</evidence>
<name>A0A0F9CX19_9ZZZZ</name>
<dbReference type="AlphaFoldDB" id="A0A0F9CX19"/>
<reference evidence="1" key="1">
    <citation type="journal article" date="2015" name="Nature">
        <title>Complex archaea that bridge the gap between prokaryotes and eukaryotes.</title>
        <authorList>
            <person name="Spang A."/>
            <person name="Saw J.H."/>
            <person name="Jorgensen S.L."/>
            <person name="Zaremba-Niedzwiedzka K."/>
            <person name="Martijn J."/>
            <person name="Lind A.E."/>
            <person name="van Eijk R."/>
            <person name="Schleper C."/>
            <person name="Guy L."/>
            <person name="Ettema T.J."/>
        </authorList>
    </citation>
    <scope>NUCLEOTIDE SEQUENCE</scope>
</reference>
<dbReference type="EMBL" id="LAZR01044534">
    <property type="protein sequence ID" value="KKL04408.1"/>
    <property type="molecule type" value="Genomic_DNA"/>
</dbReference>
<dbReference type="InterPro" id="IPR036412">
    <property type="entry name" value="HAD-like_sf"/>
</dbReference>
<sequence>MILSFDLDGVIADTDNGLLNLLHQGARANGSAGALHYLEQYYARRTVALDPRGLAGPDDEYHIVTGRIPTAHKITRVWVERWLGADVLPNLHLVGDGKIEKLFEAGDPEQASRELAERKLRVLRFIKAEVHFDNNPTIVKYLRGEGMTSVLVGGGLL</sequence>
<gene>
    <name evidence="1" type="ORF">LCGC14_2616380</name>
</gene>
<protein>
    <recommendedName>
        <fullName evidence="2">HAD family hydrolase</fullName>
    </recommendedName>
</protein>